<protein>
    <submittedName>
        <fullName evidence="2">Uncharacterized protein</fullName>
    </submittedName>
</protein>
<dbReference type="InterPro" id="IPR021514">
    <property type="entry name" value="DUF3176"/>
</dbReference>
<dbReference type="OrthoDB" id="5376804at2759"/>
<dbReference type="PANTHER" id="PTHR35394">
    <property type="entry name" value="DUF3176 DOMAIN-CONTAINING PROTEIN"/>
    <property type="match status" value="1"/>
</dbReference>
<keyword evidence="3" id="KW-1185">Reference proteome</keyword>
<evidence type="ECO:0000256" key="1">
    <source>
        <dbReference type="SAM" id="Phobius"/>
    </source>
</evidence>
<feature type="transmembrane region" description="Helical" evidence="1">
    <location>
        <begin position="28"/>
        <end position="47"/>
    </location>
</feature>
<dbReference type="Proteomes" id="UP000800041">
    <property type="component" value="Unassembled WGS sequence"/>
</dbReference>
<organism evidence="2 3">
    <name type="scientific">Aulographum hederae CBS 113979</name>
    <dbReference type="NCBI Taxonomy" id="1176131"/>
    <lineage>
        <taxon>Eukaryota</taxon>
        <taxon>Fungi</taxon>
        <taxon>Dikarya</taxon>
        <taxon>Ascomycota</taxon>
        <taxon>Pezizomycotina</taxon>
        <taxon>Dothideomycetes</taxon>
        <taxon>Pleosporomycetidae</taxon>
        <taxon>Aulographales</taxon>
        <taxon>Aulographaceae</taxon>
    </lineage>
</organism>
<proteinExistence type="predicted"/>
<name>A0A6G1GZE6_9PEZI</name>
<reference evidence="2" key="1">
    <citation type="journal article" date="2020" name="Stud. Mycol.">
        <title>101 Dothideomycetes genomes: a test case for predicting lifestyles and emergence of pathogens.</title>
        <authorList>
            <person name="Haridas S."/>
            <person name="Albert R."/>
            <person name="Binder M."/>
            <person name="Bloem J."/>
            <person name="Labutti K."/>
            <person name="Salamov A."/>
            <person name="Andreopoulos B."/>
            <person name="Baker S."/>
            <person name="Barry K."/>
            <person name="Bills G."/>
            <person name="Bluhm B."/>
            <person name="Cannon C."/>
            <person name="Castanera R."/>
            <person name="Culley D."/>
            <person name="Daum C."/>
            <person name="Ezra D."/>
            <person name="Gonzalez J."/>
            <person name="Henrissat B."/>
            <person name="Kuo A."/>
            <person name="Liang C."/>
            <person name="Lipzen A."/>
            <person name="Lutzoni F."/>
            <person name="Magnuson J."/>
            <person name="Mondo S."/>
            <person name="Nolan M."/>
            <person name="Ohm R."/>
            <person name="Pangilinan J."/>
            <person name="Park H.-J."/>
            <person name="Ramirez L."/>
            <person name="Alfaro M."/>
            <person name="Sun H."/>
            <person name="Tritt A."/>
            <person name="Yoshinaga Y."/>
            <person name="Zwiers L.-H."/>
            <person name="Turgeon B."/>
            <person name="Goodwin S."/>
            <person name="Spatafora J."/>
            <person name="Crous P."/>
            <person name="Grigoriev I."/>
        </authorList>
    </citation>
    <scope>NUCLEOTIDE SEQUENCE</scope>
    <source>
        <strain evidence="2">CBS 113979</strain>
    </source>
</reference>
<keyword evidence="1" id="KW-0812">Transmembrane</keyword>
<sequence>MDQICYYDKASRGPIGSLQFIFKYQMRHIGSMGAVTMVLAAVLFPFFQQTIKYQLRSIVDDDQQAMTVAASSWNVTGTGSAFSGSPAVPNAYLGAILPYNIRAAVYSGLMSGGAISLPDPPFACPSGNCTWDPYSTLAFNVQCVDRSQEVRLDCGPEVNPGSSSTNSTDPASCRLAPTSDMMRQLLVGSHRFLVMSMEATLGRWARNDAEILKPFADISTIIQLITWVKTTGQLQGPKMEIEGSLDSDNERFTWVSSNTTYEAKTCAIYLALQDISSRVSQGLYQDEILRECRQVKDAAAFRLDTVGYNGTFFNAMDVFGPQLEVYYESDLRTDAGASAKSFMVTPWSWRALGDMFTGTIMPGGYSTLNANVTFGTRLGAIGNTDVVSMLFSASNTTQVFVNTAAALTNAIRGSDTLLQQAQALDGSVIALSEAAQGHTLVKTQFVEVQFAWLILPIVCWILAAIFLILTIVYTNGGPVGPWKSSPLALLLHVAFDDELLFAIREEHAQRLRSEEGIEEVASKLQARIDKDLENSLILVGQKTVGRD</sequence>
<accession>A0A6G1GZE6</accession>
<dbReference type="PANTHER" id="PTHR35394:SF5">
    <property type="entry name" value="DUF3176 DOMAIN-CONTAINING PROTEIN"/>
    <property type="match status" value="1"/>
</dbReference>
<gene>
    <name evidence="2" type="ORF">K402DRAFT_404598</name>
</gene>
<dbReference type="EMBL" id="ML977158">
    <property type="protein sequence ID" value="KAF1986167.1"/>
    <property type="molecule type" value="Genomic_DNA"/>
</dbReference>
<evidence type="ECO:0000313" key="3">
    <source>
        <dbReference type="Proteomes" id="UP000800041"/>
    </source>
</evidence>
<keyword evidence="1" id="KW-0472">Membrane</keyword>
<dbReference type="AlphaFoldDB" id="A0A6G1GZE6"/>
<keyword evidence="1" id="KW-1133">Transmembrane helix</keyword>
<feature type="transmembrane region" description="Helical" evidence="1">
    <location>
        <begin position="450"/>
        <end position="473"/>
    </location>
</feature>
<dbReference type="Pfam" id="PF11374">
    <property type="entry name" value="DUF3176"/>
    <property type="match status" value="1"/>
</dbReference>
<evidence type="ECO:0000313" key="2">
    <source>
        <dbReference type="EMBL" id="KAF1986167.1"/>
    </source>
</evidence>